<keyword evidence="9" id="KW-1185">Reference proteome</keyword>
<dbReference type="AlphaFoldDB" id="A0A8H4P134"/>
<comment type="similarity">
    <text evidence="1 6">Belongs to the peptidase S1B family.</text>
</comment>
<keyword evidence="4 6" id="KW-0378">Hydrolase</keyword>
<accession>A0A8H4P134</accession>
<protein>
    <recommendedName>
        <fullName evidence="6">Serine protease</fullName>
        <ecNumber evidence="6">3.4.21.-</ecNumber>
    </recommendedName>
</protein>
<evidence type="ECO:0000256" key="1">
    <source>
        <dbReference type="ARBA" id="ARBA00008764"/>
    </source>
</evidence>
<dbReference type="PANTHER" id="PTHR15462:SF8">
    <property type="entry name" value="SERINE PROTEASE"/>
    <property type="match status" value="1"/>
</dbReference>
<dbReference type="Proteomes" id="UP000554235">
    <property type="component" value="Unassembled WGS sequence"/>
</dbReference>
<evidence type="ECO:0000256" key="3">
    <source>
        <dbReference type="ARBA" id="ARBA00022729"/>
    </source>
</evidence>
<dbReference type="InterPro" id="IPR050966">
    <property type="entry name" value="Glutamyl_endopeptidase"/>
</dbReference>
<dbReference type="PRINTS" id="PR00839">
    <property type="entry name" value="V8PROTEASE"/>
</dbReference>
<reference evidence="8 9" key="1">
    <citation type="submission" date="2020-01" db="EMBL/GenBank/DDBJ databases">
        <title>Identification and distribution of gene clusters putatively required for synthesis of sphingolipid metabolism inhibitors in phylogenetically diverse species of the filamentous fungus Fusarium.</title>
        <authorList>
            <person name="Kim H.-S."/>
            <person name="Busman M."/>
            <person name="Brown D.W."/>
            <person name="Divon H."/>
            <person name="Uhlig S."/>
            <person name="Proctor R.H."/>
        </authorList>
    </citation>
    <scope>NUCLEOTIDE SEQUENCE [LARGE SCALE GENOMIC DNA]</scope>
    <source>
        <strain evidence="8 9">NRRL 20459</strain>
    </source>
</reference>
<name>A0A8H4P134_9HYPO</name>
<keyword evidence="3" id="KW-0732">Signal</keyword>
<evidence type="ECO:0000256" key="6">
    <source>
        <dbReference type="RuleBase" id="RU004296"/>
    </source>
</evidence>
<dbReference type="GO" id="GO:0008236">
    <property type="term" value="F:serine-type peptidase activity"/>
    <property type="evidence" value="ECO:0007669"/>
    <property type="project" value="UniProtKB-KW"/>
</dbReference>
<evidence type="ECO:0000256" key="4">
    <source>
        <dbReference type="ARBA" id="ARBA00022801"/>
    </source>
</evidence>
<dbReference type="OrthoDB" id="3693942at2759"/>
<dbReference type="InterPro" id="IPR043504">
    <property type="entry name" value="Peptidase_S1_PA_chymotrypsin"/>
</dbReference>
<dbReference type="Gene3D" id="2.40.10.10">
    <property type="entry name" value="Trypsin-like serine proteases"/>
    <property type="match status" value="2"/>
</dbReference>
<keyword evidence="5 6" id="KW-0720">Serine protease</keyword>
<evidence type="ECO:0000256" key="2">
    <source>
        <dbReference type="ARBA" id="ARBA00022670"/>
    </source>
</evidence>
<organism evidence="8 9">
    <name type="scientific">Fusarium albosuccineum</name>
    <dbReference type="NCBI Taxonomy" id="1237068"/>
    <lineage>
        <taxon>Eukaryota</taxon>
        <taxon>Fungi</taxon>
        <taxon>Dikarya</taxon>
        <taxon>Ascomycota</taxon>
        <taxon>Pezizomycotina</taxon>
        <taxon>Sordariomycetes</taxon>
        <taxon>Hypocreomycetidae</taxon>
        <taxon>Hypocreales</taxon>
        <taxon>Nectriaceae</taxon>
        <taxon>Fusarium</taxon>
        <taxon>Fusarium decemcellulare species complex</taxon>
    </lineage>
</organism>
<dbReference type="InterPro" id="IPR009003">
    <property type="entry name" value="Peptidase_S1_PA"/>
</dbReference>
<comment type="caution">
    <text evidence="8">The sequence shown here is derived from an EMBL/GenBank/DDBJ whole genome shotgun (WGS) entry which is preliminary data.</text>
</comment>
<keyword evidence="2 6" id="KW-0645">Protease</keyword>
<dbReference type="PANTHER" id="PTHR15462">
    <property type="entry name" value="SERINE PROTEASE"/>
    <property type="match status" value="1"/>
</dbReference>
<feature type="region of interest" description="Disordered" evidence="7">
    <location>
        <begin position="710"/>
        <end position="731"/>
    </location>
</feature>
<dbReference type="GO" id="GO:0006508">
    <property type="term" value="P:proteolysis"/>
    <property type="evidence" value="ECO:0007669"/>
    <property type="project" value="UniProtKB-KW"/>
</dbReference>
<evidence type="ECO:0000313" key="8">
    <source>
        <dbReference type="EMBL" id="KAF4458654.1"/>
    </source>
</evidence>
<dbReference type="EC" id="3.4.21.-" evidence="6"/>
<dbReference type="InterPro" id="IPR008256">
    <property type="entry name" value="Peptidase_S1B"/>
</dbReference>
<gene>
    <name evidence="8" type="ORF">FALBO_14601</name>
</gene>
<dbReference type="Pfam" id="PF13365">
    <property type="entry name" value="Trypsin_2"/>
    <property type="match status" value="1"/>
</dbReference>
<evidence type="ECO:0000313" key="9">
    <source>
        <dbReference type="Proteomes" id="UP000554235"/>
    </source>
</evidence>
<sequence length="731" mass="77890">MSFTNSSKPGRAATWKLAPPVTNHPTESAVVADDGRKADAESIIGEDQRALVDFGDLQEGGKYRLAIVKIQARFENKNKGQPVWMMGTGWLIRPDVLVTAGHVVYDWGHRYGAATQIKCFIGYNGRASVKTPQVQARHGVNVITTAEWIEAANNRTRDVAFIQVNLPFTGNLRTFNYINTPLSGHGTLLGIVGYPGDKCLPDTDGGSDEYGAQMYEEYAKNSYNIEESPRNMVEYRVSTYGGQSGAPILRRANGQLISIGTHCYGGGGDDSNSGNSIGNAYGNNYEAFVGLFGLASTFGSPGQVHIVDPQAKGTSSSGTGTYPVNGNPTGWNGRGNFNGTAHHAGEGFFDVFKSVASIGSSFVGPAIGGLLGAFGAESAMDNGPDSGGSAERALLAEAALQAVLSSGQSDELDEVVGKMQDIWKISAPKLDSLAPALAPVVAECGRQVNTQKQARGYSSYGQESTFESQRRELRVHLPESAIAVEEAAFVQGLMGPTRQLAGEEGIFDWLGPVIKTAVSVAKPIASQAASAALSGLGRTIQGAFGAESGISDYTSQGNHEETKVLLKRAVLADTALQALMTLPPQKLARLKPVHEDSGEAEGIFDFLKSTVQKLGPLALDTAKDAAKKYLPRLIDSAGQKISGRLGFQAEAGANTGREQGKRPSFRDMLNSSNAGIKVSHALETSSDMTRVDVTHLIRARERAWVPSDEWQKEWDDNDDGPVVMTQPPVDF</sequence>
<dbReference type="EMBL" id="JAADYS010002394">
    <property type="protein sequence ID" value="KAF4458654.1"/>
    <property type="molecule type" value="Genomic_DNA"/>
</dbReference>
<evidence type="ECO:0000256" key="7">
    <source>
        <dbReference type="SAM" id="MobiDB-lite"/>
    </source>
</evidence>
<evidence type="ECO:0000256" key="5">
    <source>
        <dbReference type="ARBA" id="ARBA00022825"/>
    </source>
</evidence>
<proteinExistence type="inferred from homology"/>
<dbReference type="SUPFAM" id="SSF50494">
    <property type="entry name" value="Trypsin-like serine proteases"/>
    <property type="match status" value="1"/>
</dbReference>